<dbReference type="PANTHER" id="PTHR33116:SF70">
    <property type="entry name" value="NON-LTR RETROELEMENT REVERSE TRANSCRIPTASE-LIKE PROTEIN"/>
    <property type="match status" value="1"/>
</dbReference>
<dbReference type="EMBL" id="JBBNAF010000001">
    <property type="protein sequence ID" value="KAK9169650.1"/>
    <property type="molecule type" value="Genomic_DNA"/>
</dbReference>
<evidence type="ECO:0000313" key="2">
    <source>
        <dbReference type="Proteomes" id="UP001420932"/>
    </source>
</evidence>
<evidence type="ECO:0000313" key="1">
    <source>
        <dbReference type="EMBL" id="KAK9169650.1"/>
    </source>
</evidence>
<comment type="caution">
    <text evidence="1">The sequence shown here is derived from an EMBL/GenBank/DDBJ whole genome shotgun (WGS) entry which is preliminary data.</text>
</comment>
<name>A0AAP0LHD5_9MAGN</name>
<sequence length="231" mass="25953">MENLSQAIDIAVSSGSWKAPSIGDENNQISHLFFADDLILFAEATVEHMKVVENILNDFCQASGHRISKDKSQLFFSPNLDDDYVEQLSNVLDIPISKDLGRYLGVLIIHGRVTKATYSKVLNAVATKARNWSPCRTSLARRVTLCKSVLNATPLYTMQTTTLPKGICNNIDKVCRQFPWWSTEGSRKISLVPWENVCQPKGQGGLGMKRMYEMNVAFLMKIGWGFQRLYG</sequence>
<organism evidence="1 2">
    <name type="scientific">Stephania yunnanensis</name>
    <dbReference type="NCBI Taxonomy" id="152371"/>
    <lineage>
        <taxon>Eukaryota</taxon>
        <taxon>Viridiplantae</taxon>
        <taxon>Streptophyta</taxon>
        <taxon>Embryophyta</taxon>
        <taxon>Tracheophyta</taxon>
        <taxon>Spermatophyta</taxon>
        <taxon>Magnoliopsida</taxon>
        <taxon>Ranunculales</taxon>
        <taxon>Menispermaceae</taxon>
        <taxon>Menispermoideae</taxon>
        <taxon>Cissampelideae</taxon>
        <taxon>Stephania</taxon>
    </lineage>
</organism>
<dbReference type="PANTHER" id="PTHR33116">
    <property type="entry name" value="REVERSE TRANSCRIPTASE ZINC-BINDING DOMAIN-CONTAINING PROTEIN-RELATED-RELATED"/>
    <property type="match status" value="1"/>
</dbReference>
<evidence type="ECO:0008006" key="3">
    <source>
        <dbReference type="Google" id="ProtNLM"/>
    </source>
</evidence>
<proteinExistence type="predicted"/>
<accession>A0AAP0LHD5</accession>
<reference evidence="1 2" key="1">
    <citation type="submission" date="2024-01" db="EMBL/GenBank/DDBJ databases">
        <title>Genome assemblies of Stephania.</title>
        <authorList>
            <person name="Yang L."/>
        </authorList>
    </citation>
    <scope>NUCLEOTIDE SEQUENCE [LARGE SCALE GENOMIC DNA]</scope>
    <source>
        <strain evidence="1">YNDBR</strain>
        <tissue evidence="1">Leaf</tissue>
    </source>
</reference>
<protein>
    <recommendedName>
        <fullName evidence="3">Reverse transcriptase domain-containing protein</fullName>
    </recommendedName>
</protein>
<dbReference type="Proteomes" id="UP001420932">
    <property type="component" value="Unassembled WGS sequence"/>
</dbReference>
<dbReference type="AlphaFoldDB" id="A0AAP0LHD5"/>
<keyword evidence="2" id="KW-1185">Reference proteome</keyword>
<gene>
    <name evidence="1" type="ORF">Syun_001790</name>
</gene>